<dbReference type="NCBIfam" id="TIGR05002">
    <property type="entry name" value="NxxGxxAF_repeat"/>
    <property type="match status" value="1"/>
</dbReference>
<comment type="caution">
    <text evidence="1">The sequence shown here is derived from an EMBL/GenBank/DDBJ whole genome shotgun (WGS) entry which is preliminary data.</text>
</comment>
<proteinExistence type="predicted"/>
<dbReference type="EMBL" id="JACXAE010000099">
    <property type="protein sequence ID" value="MBD2776868.1"/>
    <property type="molecule type" value="Genomic_DNA"/>
</dbReference>
<reference evidence="1" key="1">
    <citation type="submission" date="2020-09" db="EMBL/GenBank/DDBJ databases">
        <title>Iningainema tapete sp. nov. (Scytonemataceae, Cyanobacteria) from greenhouses in central Florida (USA) produces two types of nodularin with biosynthetic potential for microcystin-LR and anabaenopeptins.</title>
        <authorList>
            <person name="Berthold D.E."/>
            <person name="Lefler F.W."/>
            <person name="Huang I.-S."/>
            <person name="Abdulla H."/>
            <person name="Zimba P.V."/>
            <person name="Laughinghouse H.D. IV."/>
        </authorList>
    </citation>
    <scope>NUCLEOTIDE SEQUENCE</scope>
    <source>
        <strain evidence="1">BLCCT55</strain>
    </source>
</reference>
<evidence type="ECO:0000313" key="2">
    <source>
        <dbReference type="Proteomes" id="UP000629098"/>
    </source>
</evidence>
<organism evidence="1 2">
    <name type="scientific">Iningainema tapete BLCC-T55</name>
    <dbReference type="NCBI Taxonomy" id="2748662"/>
    <lineage>
        <taxon>Bacteria</taxon>
        <taxon>Bacillati</taxon>
        <taxon>Cyanobacteriota</taxon>
        <taxon>Cyanophyceae</taxon>
        <taxon>Nostocales</taxon>
        <taxon>Scytonemataceae</taxon>
        <taxon>Iningainema tapete</taxon>
    </lineage>
</organism>
<dbReference type="AlphaFoldDB" id="A0A8J7BZW6"/>
<accession>A0A8J7BZW6</accession>
<name>A0A8J7BZW6_9CYAN</name>
<keyword evidence="2" id="KW-1185">Reference proteome</keyword>
<dbReference type="Pfam" id="PF24251">
    <property type="entry name" value="DUF7453"/>
    <property type="match status" value="1"/>
</dbReference>
<dbReference type="InterPro" id="IPR055876">
    <property type="entry name" value="DUF7453"/>
</dbReference>
<protein>
    <submittedName>
        <fullName evidence="1">Uncharacterized protein</fullName>
    </submittedName>
</protein>
<dbReference type="Proteomes" id="UP000629098">
    <property type="component" value="Unassembled WGS sequence"/>
</dbReference>
<gene>
    <name evidence="1" type="ORF">ICL16_33670</name>
</gene>
<dbReference type="RefSeq" id="WP_190835943.1">
    <property type="nucleotide sequence ID" value="NZ_CAWPPI010000099.1"/>
</dbReference>
<sequence length="590" mass="62575">MNISTNRLTRGDVLTKSIAKHFNLDAFATDKFKRSLLQVCNCVAASLCLSLLAASDAIAADFSFTQIADSLNFSPRGLNNNGQIAFSALLGNGTRGVYRAQAGAETPQPEPLPSVENAFSLSKIVDTNTPILKAIDNINSLNLLNFDGDNVFFRVSSGQQQGIYKVSNGIIEAIADQNTTIPGGNGTFTFFGTISINSDNVVFSGSGVNQQQGIYIKRGDTPVSVVVDKNTPIPNGTGNFSGFSLVTANKNHVVFTGIGASGERGIYISRNGVLQVLVDTNTSIPGGTGNFTSFSNIVVDENNVVFIASGASGQQGIYISRDGTLQVLVDTNIPIPGGTGNFSSFNDFVVDENNLVFRGRGASGQQGIYISRNGVLQVLIDSNTSIPNGTGNFSSFDNFVVDENNLVFRASGASGQQGIYISRDGVLQVLVDTKTPIPGGTGNFRDFSNLFLTTNGRNVIFRTTSVANQRNGIYISRDGVLQVLVDSNTNIPGSLSKFGDIGNSIIDGDNVAFVGRSNNINFGISNTINFGIYALIGDRLLKVVNLDSRIDGKRISGLGDLRLNGNSLVFLATLSDGTRSLLRADLITNK</sequence>
<evidence type="ECO:0000313" key="1">
    <source>
        <dbReference type="EMBL" id="MBD2776868.1"/>
    </source>
</evidence>